<evidence type="ECO:0000256" key="1">
    <source>
        <dbReference type="PROSITE-ProRule" id="PRU00339"/>
    </source>
</evidence>
<dbReference type="InterPro" id="IPR011990">
    <property type="entry name" value="TPR-like_helical_dom_sf"/>
</dbReference>
<dbReference type="RefSeq" id="WP_197009974.1">
    <property type="nucleotide sequence ID" value="NZ_JADOUA010000001.1"/>
</dbReference>
<feature type="repeat" description="TPR" evidence="1">
    <location>
        <begin position="922"/>
        <end position="955"/>
    </location>
</feature>
<reference evidence="3" key="1">
    <citation type="submission" date="2020-11" db="EMBL/GenBank/DDBJ databases">
        <title>Sequencing the genomes of 1000 actinobacteria strains.</title>
        <authorList>
            <person name="Klenk H.-P."/>
        </authorList>
    </citation>
    <scope>NUCLEOTIDE SEQUENCE</scope>
    <source>
        <strain evidence="3">DSM 43175</strain>
    </source>
</reference>
<dbReference type="PROSITE" id="PS50005">
    <property type="entry name" value="TPR"/>
    <property type="match status" value="1"/>
</dbReference>
<evidence type="ECO:0000256" key="2">
    <source>
        <dbReference type="SAM" id="MobiDB-lite"/>
    </source>
</evidence>
<keyword evidence="1" id="KW-0802">TPR repeat</keyword>
<accession>A0A931DDC6</accession>
<organism evidence="3 4">
    <name type="scientific">Actinomadura viridis</name>
    <dbReference type="NCBI Taxonomy" id="58110"/>
    <lineage>
        <taxon>Bacteria</taxon>
        <taxon>Bacillati</taxon>
        <taxon>Actinomycetota</taxon>
        <taxon>Actinomycetes</taxon>
        <taxon>Streptosporangiales</taxon>
        <taxon>Thermomonosporaceae</taxon>
        <taxon>Actinomadura</taxon>
    </lineage>
</organism>
<feature type="compositionally biased region" description="Basic and acidic residues" evidence="2">
    <location>
        <begin position="1"/>
        <end position="21"/>
    </location>
</feature>
<feature type="region of interest" description="Disordered" evidence="2">
    <location>
        <begin position="1"/>
        <end position="37"/>
    </location>
</feature>
<feature type="region of interest" description="Disordered" evidence="2">
    <location>
        <begin position="1047"/>
        <end position="1075"/>
    </location>
</feature>
<feature type="region of interest" description="Disordered" evidence="2">
    <location>
        <begin position="1439"/>
        <end position="1462"/>
    </location>
</feature>
<comment type="caution">
    <text evidence="3">The sequence shown here is derived from an EMBL/GenBank/DDBJ whole genome shotgun (WGS) entry which is preliminary data.</text>
</comment>
<protein>
    <submittedName>
        <fullName evidence="3">Tetratricopeptide (TPR) repeat protein</fullName>
    </submittedName>
</protein>
<dbReference type="Proteomes" id="UP000614047">
    <property type="component" value="Unassembled WGS sequence"/>
</dbReference>
<proteinExistence type="predicted"/>
<evidence type="ECO:0000313" key="3">
    <source>
        <dbReference type="EMBL" id="MBG6087052.1"/>
    </source>
</evidence>
<dbReference type="SUPFAM" id="SSF48452">
    <property type="entry name" value="TPR-like"/>
    <property type="match status" value="1"/>
</dbReference>
<sequence>MSSWAERLDVATGERRREGRDGTAGAADGGGPDGTPDDCDIALRSLRGGDVHRARALLRRVIDAGIPGRSGRACVMLALLEYGAGDAEQADELLEYAAGGDGFDGFTAAVHRILMGAGGAPHPLLAALVEQQALGGEAGTARLEECAAHPDPAVAAPAKAMLARTRLPSGEGARLLAEAAAQGDPLALSYAAVLAWTVRDGGADGSVIELLRRAQARGRPELAPWVARALDAALEGRNERDRPADAAERAVPRGREDDRAGALGLLPDENGAALLAELHLALFEWRPERVRSLLARAAGAGHAGHAERAAGMVGSAAVERLHVGADGARELYELVLEFGPPAQVARVCEAFGHAHELAGDAEAAAAALRRGAGVGHPAALACLRRLVLLGGRLAEDGRPADAAEAFGAAAAAARRHPDPGEDEREALRAALDGLASVARRADGAGDPAVAVRALSLAAEGGAPGDAVEIARWYAAAAAERGDLDTVRTYYLGAAAFPPDGGPSLLIELAGVLAEHGARAEARALLEPLAAGEDAAVRLAASLRLAPLLTEDEEPPAPAASETADLEAAFGLAERGDLAGAIAAFGRVATLHVAEDAADDLRDAVRVATSNVVALAVRAAEAGEHEAARRGLTLGARAGMYSDAFFLAWEAALRCVAAGDVPAAHAYYATALDLPPGPGGPYPDIQRDLRESWSVLPVVRPGLQSLYEALGGGDPGAVRRELERLSGTADAGPAGQTVIAVSRARRATDPEDARRLLAPVTEFAPPEQAAVAWDDLGDLTDDPAAAVEAYRCGAAIDHPAARTALRSLAWAHVAEGDLDAAEAAAWRAVATGDPATVVCGYRVLGQVHGERGDLDGAARFYRQGLQRYEPFGAGVPSGPDERAGVLRMRLDLADVLQRQGHDEAAKAEAERVREEARDADLAAEAGARLGRIMYQAGDLAGALEAYERVALPVPADRTSPLAGIAAAAAEDVTAIVVEAGAAGDRALAVRALAVAAEAAGGDAVPAALRAAGLAGGDDPGAARAFLESLTGVDAGSDGVVHAALAALPEEGAGTDGEPRDEPYAREHGGSEEEDELGSLDRMMRDHAGGPSAGAAGRRLIEAARDVLNRDPARARRILEMVTEHGEAAEAATAYDILGDIHSFVEDDMDAALAAYRSGAAIDHPAALAPLRGLMAALLQAEDYDGVAEVAQHAVSSGDPETVAVAYWLWGDSRGFRGDSDGAKRLYRRGIDVGHPEITPRVRVDLARTLRDRGEDDPARTEIARAAASDDREVRAHAGTLAGQWAYEDGDLAAAAEAFGAVAALGAGTEPGGPEGQAELIEMAADNVIVVADRAFDEDAHPVAVRALTLVARAGRVSLALTMAGERAAALAAEGDRAGAMLYAEGAAGFTVGPDPGLEVRLADLFVTVGEHGRARAVYERLAAHSDAKVRQAASGRLEALGRTLRDPGSGRAGALLDGPAEDA</sequence>
<dbReference type="Gene3D" id="1.25.40.10">
    <property type="entry name" value="Tetratricopeptide repeat domain"/>
    <property type="match status" value="2"/>
</dbReference>
<dbReference type="EMBL" id="JADOUA010000001">
    <property type="protein sequence ID" value="MBG6087052.1"/>
    <property type="molecule type" value="Genomic_DNA"/>
</dbReference>
<feature type="compositionally biased region" description="Basic and acidic residues" evidence="2">
    <location>
        <begin position="1055"/>
        <end position="1069"/>
    </location>
</feature>
<dbReference type="InterPro" id="IPR019734">
    <property type="entry name" value="TPR_rpt"/>
</dbReference>
<name>A0A931DDC6_9ACTN</name>
<keyword evidence="4" id="KW-1185">Reference proteome</keyword>
<gene>
    <name evidence="3" type="ORF">IW256_001165</name>
</gene>
<evidence type="ECO:0000313" key="4">
    <source>
        <dbReference type="Proteomes" id="UP000614047"/>
    </source>
</evidence>